<reference evidence="19 20" key="1">
    <citation type="submission" date="2012-02" db="EMBL/GenBank/DDBJ databases">
        <title>The Genome Sequence of Parabacteroides johnsonii CL02T12C29.</title>
        <authorList>
            <consortium name="The Broad Institute Genome Sequencing Platform"/>
            <person name="Earl A."/>
            <person name="Ward D."/>
            <person name="Feldgarden M."/>
            <person name="Gevers D."/>
            <person name="Zitomersky N.L."/>
            <person name="Coyne M.J."/>
            <person name="Comstock L.E."/>
            <person name="Young S.K."/>
            <person name="Zeng Q."/>
            <person name="Gargeya S."/>
            <person name="Fitzgerald M."/>
            <person name="Haas B."/>
            <person name="Abouelleil A."/>
            <person name="Alvarado L."/>
            <person name="Arachchi H.M."/>
            <person name="Berlin A."/>
            <person name="Chapman S.B."/>
            <person name="Gearin G."/>
            <person name="Goldberg J."/>
            <person name="Griggs A."/>
            <person name="Gujja S."/>
            <person name="Hansen M."/>
            <person name="Heiman D."/>
            <person name="Howarth C."/>
            <person name="Larimer J."/>
            <person name="Lui A."/>
            <person name="MacDonald P.J.P."/>
            <person name="McCowen C."/>
            <person name="Montmayeur A."/>
            <person name="Murphy C."/>
            <person name="Neiman D."/>
            <person name="Pearson M."/>
            <person name="Priest M."/>
            <person name="Roberts A."/>
            <person name="Saif S."/>
            <person name="Shea T."/>
            <person name="Sisk P."/>
            <person name="Stolte C."/>
            <person name="Sykes S."/>
            <person name="Wortman J."/>
            <person name="Nusbaum C."/>
            <person name="Birren B."/>
        </authorList>
    </citation>
    <scope>NUCLEOTIDE SEQUENCE [LARGE SCALE GENOMIC DNA]</scope>
    <source>
        <strain evidence="19 20">CL02T12C29</strain>
    </source>
</reference>
<feature type="chain" id="PRO_5003888667" description="Soluble ligand binding domain-containing protein" evidence="16">
    <location>
        <begin position="23"/>
        <end position="270"/>
    </location>
</feature>
<evidence type="ECO:0000256" key="14">
    <source>
        <dbReference type="ARBA" id="ARBA00023288"/>
    </source>
</evidence>
<dbReference type="Pfam" id="PF22461">
    <property type="entry name" value="SLBB_2"/>
    <property type="match status" value="1"/>
</dbReference>
<evidence type="ECO:0000256" key="12">
    <source>
        <dbReference type="ARBA" id="ARBA00023139"/>
    </source>
</evidence>
<keyword evidence="11 15" id="KW-0472">Membrane</keyword>
<dbReference type="Proteomes" id="UP000001218">
    <property type="component" value="Unassembled WGS sequence"/>
</dbReference>
<dbReference type="GO" id="GO:0009279">
    <property type="term" value="C:cell outer membrane"/>
    <property type="evidence" value="ECO:0007669"/>
    <property type="project" value="UniProtKB-SubCell"/>
</dbReference>
<dbReference type="EMBL" id="AGZP01000036">
    <property type="protein sequence ID" value="EKN05758.1"/>
    <property type="molecule type" value="Genomic_DNA"/>
</dbReference>
<evidence type="ECO:0000256" key="11">
    <source>
        <dbReference type="ARBA" id="ARBA00023136"/>
    </source>
</evidence>
<evidence type="ECO:0000256" key="7">
    <source>
        <dbReference type="ARBA" id="ARBA00022729"/>
    </source>
</evidence>
<dbReference type="Gene3D" id="3.30.1950.10">
    <property type="entry name" value="wza like domain"/>
    <property type="match status" value="1"/>
</dbReference>
<dbReference type="InterPro" id="IPR054765">
    <property type="entry name" value="SLBB_dom"/>
</dbReference>
<sequence length="270" mass="30044">MRLKCFFIAVLCGLMCSCKAPKDVTYFQGIDNLSSEQLAEMSQTYTIKIANDDLLSINVTAWDPAAVTPFNPPVFAYPTVAQGEQQIMASQNLYTYLVDQEGNINFPVLGKVHAAGLTRQELAKKMEDLISKYVENPLVNVQLLNFKITLMGDISRPGAYTVKNDRVSILDAIGMGGDLQLTANRKNILVIRDNDGVKEAHRMDITDPAIFASPYFYLKQNDIVYVEPIKIKQRSRTSSDRSFTMSLLTTVVSSLSIITSMVITIVNLNK</sequence>
<keyword evidence="6 15" id="KW-0812">Transmembrane</keyword>
<dbReference type="InterPro" id="IPR003715">
    <property type="entry name" value="Poly_export_N"/>
</dbReference>
<dbReference type="RefSeq" id="WP_008158709.1">
    <property type="nucleotide sequence ID" value="NZ_JH976469.1"/>
</dbReference>
<keyword evidence="7 16" id="KW-0732">Signal</keyword>
<organism evidence="19 20">
    <name type="scientific">Parabacteroides johnsonii CL02T12C29</name>
    <dbReference type="NCBI Taxonomy" id="999419"/>
    <lineage>
        <taxon>Bacteria</taxon>
        <taxon>Pseudomonadati</taxon>
        <taxon>Bacteroidota</taxon>
        <taxon>Bacteroidia</taxon>
        <taxon>Bacteroidales</taxon>
        <taxon>Tannerellaceae</taxon>
        <taxon>Parabacteroides</taxon>
    </lineage>
</organism>
<dbReference type="InterPro" id="IPR049712">
    <property type="entry name" value="Poly_export"/>
</dbReference>
<evidence type="ECO:0000259" key="18">
    <source>
        <dbReference type="Pfam" id="PF22461"/>
    </source>
</evidence>
<keyword evidence="12" id="KW-0564">Palmitate</keyword>
<evidence type="ECO:0000313" key="20">
    <source>
        <dbReference type="Proteomes" id="UP000001218"/>
    </source>
</evidence>
<dbReference type="eggNOG" id="COG1596">
    <property type="taxonomic scope" value="Bacteria"/>
</dbReference>
<dbReference type="PROSITE" id="PS51257">
    <property type="entry name" value="PROKAR_LIPOPROTEIN"/>
    <property type="match status" value="1"/>
</dbReference>
<dbReference type="OrthoDB" id="662756at2"/>
<dbReference type="GO" id="GO:0006811">
    <property type="term" value="P:monoatomic ion transport"/>
    <property type="evidence" value="ECO:0007669"/>
    <property type="project" value="UniProtKB-KW"/>
</dbReference>
<comment type="subcellular location">
    <subcellularLocation>
        <location evidence="1">Cell outer membrane</location>
        <topology evidence="1">Multi-pass membrane protein</topology>
    </subcellularLocation>
</comment>
<evidence type="ECO:0000256" key="16">
    <source>
        <dbReference type="SAM" id="SignalP"/>
    </source>
</evidence>
<keyword evidence="9" id="KW-0406">Ion transport</keyword>
<name>K5ZQV7_9BACT</name>
<dbReference type="PANTHER" id="PTHR33619:SF3">
    <property type="entry name" value="POLYSACCHARIDE EXPORT PROTEIN GFCE-RELATED"/>
    <property type="match status" value="1"/>
</dbReference>
<dbReference type="HOGENOM" id="CLU_038343_1_0_10"/>
<keyword evidence="5" id="KW-0762">Sugar transport</keyword>
<keyword evidence="15" id="KW-1133">Transmembrane helix</keyword>
<evidence type="ECO:0000256" key="6">
    <source>
        <dbReference type="ARBA" id="ARBA00022692"/>
    </source>
</evidence>
<evidence type="ECO:0000256" key="4">
    <source>
        <dbReference type="ARBA" id="ARBA00022452"/>
    </source>
</evidence>
<evidence type="ECO:0000256" key="15">
    <source>
        <dbReference type="SAM" id="Phobius"/>
    </source>
</evidence>
<dbReference type="PATRIC" id="fig|999419.3.peg.3824"/>
<evidence type="ECO:0000256" key="5">
    <source>
        <dbReference type="ARBA" id="ARBA00022597"/>
    </source>
</evidence>
<evidence type="ECO:0000256" key="10">
    <source>
        <dbReference type="ARBA" id="ARBA00023114"/>
    </source>
</evidence>
<evidence type="ECO:0000256" key="8">
    <source>
        <dbReference type="ARBA" id="ARBA00023047"/>
    </source>
</evidence>
<dbReference type="GO" id="GO:0015288">
    <property type="term" value="F:porin activity"/>
    <property type="evidence" value="ECO:0007669"/>
    <property type="project" value="UniProtKB-KW"/>
</dbReference>
<keyword evidence="10" id="KW-0626">Porin</keyword>
<comment type="similarity">
    <text evidence="2">Belongs to the BexD/CtrA/VexA family.</text>
</comment>
<feature type="domain" description="Polysaccharide export protein N-terminal" evidence="17">
    <location>
        <begin position="43"/>
        <end position="143"/>
    </location>
</feature>
<gene>
    <name evidence="19" type="ORF">HMPREF1077_03739</name>
</gene>
<keyword evidence="4" id="KW-1134">Transmembrane beta strand</keyword>
<keyword evidence="14" id="KW-0449">Lipoprotein</keyword>
<keyword evidence="13" id="KW-0998">Cell outer membrane</keyword>
<dbReference type="AlphaFoldDB" id="K5ZQV7"/>
<keyword evidence="8" id="KW-0625">Polysaccharide transport</keyword>
<keyword evidence="3" id="KW-0813">Transport</keyword>
<evidence type="ECO:0000256" key="2">
    <source>
        <dbReference type="ARBA" id="ARBA00009450"/>
    </source>
</evidence>
<evidence type="ECO:0000256" key="13">
    <source>
        <dbReference type="ARBA" id="ARBA00023237"/>
    </source>
</evidence>
<dbReference type="Pfam" id="PF02563">
    <property type="entry name" value="Poly_export"/>
    <property type="match status" value="1"/>
</dbReference>
<evidence type="ECO:0000313" key="19">
    <source>
        <dbReference type="EMBL" id="EKN05758.1"/>
    </source>
</evidence>
<dbReference type="GO" id="GO:0046930">
    <property type="term" value="C:pore complex"/>
    <property type="evidence" value="ECO:0007669"/>
    <property type="project" value="UniProtKB-KW"/>
</dbReference>
<dbReference type="PANTHER" id="PTHR33619">
    <property type="entry name" value="POLYSACCHARIDE EXPORT PROTEIN GFCE-RELATED"/>
    <property type="match status" value="1"/>
</dbReference>
<feature type="domain" description="SLBB" evidence="18">
    <location>
        <begin position="147"/>
        <end position="226"/>
    </location>
</feature>
<evidence type="ECO:0000256" key="1">
    <source>
        <dbReference type="ARBA" id="ARBA00004571"/>
    </source>
</evidence>
<feature type="signal peptide" evidence="16">
    <location>
        <begin position="1"/>
        <end position="22"/>
    </location>
</feature>
<evidence type="ECO:0008006" key="21">
    <source>
        <dbReference type="Google" id="ProtNLM"/>
    </source>
</evidence>
<accession>K5ZQV7</accession>
<proteinExistence type="inferred from homology"/>
<dbReference type="Gene3D" id="3.10.560.10">
    <property type="entry name" value="Outer membrane lipoprotein wza domain like"/>
    <property type="match status" value="1"/>
</dbReference>
<dbReference type="GO" id="GO:0015159">
    <property type="term" value="F:polysaccharide transmembrane transporter activity"/>
    <property type="evidence" value="ECO:0007669"/>
    <property type="project" value="InterPro"/>
</dbReference>
<feature type="transmembrane region" description="Helical" evidence="15">
    <location>
        <begin position="243"/>
        <end position="268"/>
    </location>
</feature>
<evidence type="ECO:0000259" key="17">
    <source>
        <dbReference type="Pfam" id="PF02563"/>
    </source>
</evidence>
<comment type="caution">
    <text evidence="19">The sequence shown here is derived from an EMBL/GenBank/DDBJ whole genome shotgun (WGS) entry which is preliminary data.</text>
</comment>
<protein>
    <recommendedName>
        <fullName evidence="21">Soluble ligand binding domain-containing protein</fullName>
    </recommendedName>
</protein>
<evidence type="ECO:0000256" key="3">
    <source>
        <dbReference type="ARBA" id="ARBA00022448"/>
    </source>
</evidence>
<evidence type="ECO:0000256" key="9">
    <source>
        <dbReference type="ARBA" id="ARBA00023065"/>
    </source>
</evidence>